<dbReference type="GO" id="GO:0009306">
    <property type="term" value="P:protein secretion"/>
    <property type="evidence" value="ECO:0007669"/>
    <property type="project" value="InterPro"/>
</dbReference>
<proteinExistence type="inferred from homology"/>
<dbReference type="EMBL" id="PIUM01000013">
    <property type="protein sequence ID" value="PKU24235.1"/>
    <property type="molecule type" value="Genomic_DNA"/>
</dbReference>
<dbReference type="PROSITE" id="PS00543">
    <property type="entry name" value="HLYD_FAMILY"/>
    <property type="match status" value="1"/>
</dbReference>
<evidence type="ECO:0000256" key="7">
    <source>
        <dbReference type="ARBA" id="ARBA00022989"/>
    </source>
</evidence>
<feature type="domain" description="AprE-like beta-barrel" evidence="13">
    <location>
        <begin position="378"/>
        <end position="487"/>
    </location>
</feature>
<comment type="caution">
    <text evidence="14">The sequence shown here is derived from an EMBL/GenBank/DDBJ whole genome shotgun (WGS) entry which is preliminary data.</text>
</comment>
<dbReference type="GO" id="GO:0005886">
    <property type="term" value="C:plasma membrane"/>
    <property type="evidence" value="ECO:0007669"/>
    <property type="project" value="UniProtKB-SubCell"/>
</dbReference>
<organism evidence="14 15">
    <name type="scientific">Telmatospirillum siberiense</name>
    <dbReference type="NCBI Taxonomy" id="382514"/>
    <lineage>
        <taxon>Bacteria</taxon>
        <taxon>Pseudomonadati</taxon>
        <taxon>Pseudomonadota</taxon>
        <taxon>Alphaproteobacteria</taxon>
        <taxon>Rhodospirillales</taxon>
        <taxon>Rhodospirillaceae</taxon>
        <taxon>Telmatospirillum</taxon>
    </lineage>
</organism>
<dbReference type="Gene3D" id="2.40.50.100">
    <property type="match status" value="1"/>
</dbReference>
<dbReference type="InterPro" id="IPR058781">
    <property type="entry name" value="HH_AprE-like"/>
</dbReference>
<dbReference type="PANTHER" id="PTHR30386:SF27">
    <property type="entry name" value="MEMBRANE FUSION PROTEIN (MFP) FAMILY PROTEIN"/>
    <property type="match status" value="1"/>
</dbReference>
<evidence type="ECO:0000256" key="2">
    <source>
        <dbReference type="ARBA" id="ARBA00009477"/>
    </source>
</evidence>
<keyword evidence="4 9" id="KW-1003">Cell membrane</keyword>
<evidence type="ECO:0000256" key="10">
    <source>
        <dbReference type="SAM" id="Coils"/>
    </source>
</evidence>
<comment type="similarity">
    <text evidence="2 9">Belongs to the membrane fusion protein (MFP) (TC 8.A.1) family.</text>
</comment>
<feature type="domain" description="AprE-like long alpha-helical hairpin" evidence="12">
    <location>
        <begin position="155"/>
        <end position="335"/>
    </location>
</feature>
<feature type="region of interest" description="Disordered" evidence="11">
    <location>
        <begin position="421"/>
        <end position="448"/>
    </location>
</feature>
<evidence type="ECO:0000256" key="3">
    <source>
        <dbReference type="ARBA" id="ARBA00022448"/>
    </source>
</evidence>
<feature type="coiled-coil region" evidence="10">
    <location>
        <begin position="265"/>
        <end position="335"/>
    </location>
</feature>
<dbReference type="Pfam" id="PF26002">
    <property type="entry name" value="Beta-barrel_AprE"/>
    <property type="match status" value="1"/>
</dbReference>
<dbReference type="Gene3D" id="2.40.30.170">
    <property type="match status" value="1"/>
</dbReference>
<dbReference type="PANTHER" id="PTHR30386">
    <property type="entry name" value="MEMBRANE FUSION SUBUNIT OF EMRAB-TOLC MULTIDRUG EFFLUX PUMP"/>
    <property type="match status" value="1"/>
</dbReference>
<evidence type="ECO:0000256" key="6">
    <source>
        <dbReference type="ARBA" id="ARBA00022692"/>
    </source>
</evidence>
<dbReference type="Pfam" id="PF25994">
    <property type="entry name" value="HH_AprE"/>
    <property type="match status" value="1"/>
</dbReference>
<dbReference type="InterPro" id="IPR010129">
    <property type="entry name" value="T1SS_HlyD"/>
</dbReference>
<evidence type="ECO:0000256" key="1">
    <source>
        <dbReference type="ARBA" id="ARBA00004377"/>
    </source>
</evidence>
<keyword evidence="6" id="KW-0812">Transmembrane</keyword>
<evidence type="ECO:0000259" key="13">
    <source>
        <dbReference type="Pfam" id="PF26002"/>
    </source>
</evidence>
<keyword evidence="7" id="KW-1133">Transmembrane helix</keyword>
<keyword evidence="3 9" id="KW-0813">Transport</keyword>
<dbReference type="PRINTS" id="PR01490">
    <property type="entry name" value="RTXTOXIND"/>
</dbReference>
<gene>
    <name evidence="14" type="ORF">CWS72_12995</name>
</gene>
<sequence length="510" mass="55461">MSWREFVSQVAKRKSEVLAYQVPDAVLMHLEPLRRLAASWRAAWQMERLRPRLSDRTATELAFLPAVLEIVESPASPLGRLTSWIIMVLFASILAWSCLGRVDIHATALGRIIPAGKTKTVAAGEIAIVAAIHVRDGDRVTAGQVLVDLDRIGTEADTARLSREHMELVVTAARLRALLDGKDTFAVEPAAPELLAVHRQQLAQKQADHRAAQGALHREADEKEAIARGNAAEISRLVQTVPLLEERVRAKETLAAEGYGARNDFLQLKQELVDRRQQLETAREKLAETRAGLANVHQRMAQNEAQFRAEALAQLAEADQKAASLAQELAKAQDRDRQFRLTAPVDGVVQQLSVHAPGAVVSPGQPVVMIVPDAEGIAVEAALPNKDIGFVRPGQLAEIKIESFPFTRYGTVPGTVAVVSSDSVSPDADPTRKTAAAQDPASTGQSKEGLGATYAVRLRLDHDSIPADGKDVILTPGMAVTAEIKTGRRTVISYLLDPVLRYGDESFRER</sequence>
<dbReference type="InterPro" id="IPR050739">
    <property type="entry name" value="MFP"/>
</dbReference>
<evidence type="ECO:0000256" key="9">
    <source>
        <dbReference type="RuleBase" id="RU365093"/>
    </source>
</evidence>
<comment type="subcellular location">
    <subcellularLocation>
        <location evidence="1 9">Cell inner membrane</location>
        <topology evidence="1 9">Single-pass membrane protein</topology>
    </subcellularLocation>
</comment>
<name>A0A2N3PV16_9PROT</name>
<evidence type="ECO:0000256" key="8">
    <source>
        <dbReference type="ARBA" id="ARBA00023136"/>
    </source>
</evidence>
<accession>A0A2N3PV16</accession>
<dbReference type="Proteomes" id="UP000233293">
    <property type="component" value="Unassembled WGS sequence"/>
</dbReference>
<evidence type="ECO:0000256" key="4">
    <source>
        <dbReference type="ARBA" id="ARBA00022475"/>
    </source>
</evidence>
<keyword evidence="15" id="KW-1185">Reference proteome</keyword>
<reference evidence="15" key="1">
    <citation type="submission" date="2017-12" db="EMBL/GenBank/DDBJ databases">
        <title>Draft genome sequence of Telmatospirillum siberiense 26-4b1T, an acidotolerant peatland alphaproteobacterium potentially involved in sulfur cycling.</title>
        <authorList>
            <person name="Hausmann B."/>
            <person name="Pjevac P."/>
            <person name="Schreck K."/>
            <person name="Herbold C.W."/>
            <person name="Daims H."/>
            <person name="Wagner M."/>
            <person name="Pester M."/>
            <person name="Loy A."/>
        </authorList>
    </citation>
    <scope>NUCLEOTIDE SEQUENCE [LARGE SCALE GENOMIC DNA]</scope>
    <source>
        <strain evidence="15">26-4b1</strain>
    </source>
</reference>
<keyword evidence="10" id="KW-0175">Coiled coil</keyword>
<keyword evidence="5 9" id="KW-0997">Cell inner membrane</keyword>
<evidence type="ECO:0000259" key="12">
    <source>
        <dbReference type="Pfam" id="PF25994"/>
    </source>
</evidence>
<evidence type="ECO:0000313" key="15">
    <source>
        <dbReference type="Proteomes" id="UP000233293"/>
    </source>
</evidence>
<dbReference type="InterPro" id="IPR006144">
    <property type="entry name" value="Secretion_HlyD_CS"/>
</dbReference>
<keyword evidence="8" id="KW-0472">Membrane</keyword>
<evidence type="ECO:0000256" key="11">
    <source>
        <dbReference type="SAM" id="MobiDB-lite"/>
    </source>
</evidence>
<evidence type="ECO:0000256" key="5">
    <source>
        <dbReference type="ARBA" id="ARBA00022519"/>
    </source>
</evidence>
<evidence type="ECO:0000313" key="14">
    <source>
        <dbReference type="EMBL" id="PKU24235.1"/>
    </source>
</evidence>
<dbReference type="NCBIfam" id="TIGR01843">
    <property type="entry name" value="type_I_hlyD"/>
    <property type="match status" value="1"/>
</dbReference>
<dbReference type="AlphaFoldDB" id="A0A2N3PV16"/>
<protein>
    <recommendedName>
        <fullName evidence="9">Membrane fusion protein (MFP) family protein</fullName>
    </recommendedName>
</protein>
<dbReference type="InterPro" id="IPR058982">
    <property type="entry name" value="Beta-barrel_AprE"/>
</dbReference>